<accession>A0A6M3LPS4</accession>
<name>A0A6M3LPS4_9ZZZZ</name>
<dbReference type="AlphaFoldDB" id="A0A6M3LPS4"/>
<proteinExistence type="predicted"/>
<protein>
    <submittedName>
        <fullName evidence="1">Uncharacterized protein</fullName>
    </submittedName>
</protein>
<dbReference type="EMBL" id="MT143281">
    <property type="protein sequence ID" value="QJA95051.1"/>
    <property type="molecule type" value="Genomic_DNA"/>
</dbReference>
<sequence>MRKMIETVERLANDSSKPVWLIDWADKMYSLLTDKAMSIQVEDLQCIQGLIENEEHGIYLVGHSLGTRGRPIIKA</sequence>
<evidence type="ECO:0000313" key="1">
    <source>
        <dbReference type="EMBL" id="QJA95051.1"/>
    </source>
</evidence>
<organism evidence="1">
    <name type="scientific">viral metagenome</name>
    <dbReference type="NCBI Taxonomy" id="1070528"/>
    <lineage>
        <taxon>unclassified sequences</taxon>
        <taxon>metagenomes</taxon>
        <taxon>organismal metagenomes</taxon>
    </lineage>
</organism>
<reference evidence="1" key="1">
    <citation type="submission" date="2020-03" db="EMBL/GenBank/DDBJ databases">
        <title>The deep terrestrial virosphere.</title>
        <authorList>
            <person name="Holmfeldt K."/>
            <person name="Nilsson E."/>
            <person name="Simone D."/>
            <person name="Lopez-Fernandez M."/>
            <person name="Wu X."/>
            <person name="de Brujin I."/>
            <person name="Lundin D."/>
            <person name="Andersson A."/>
            <person name="Bertilsson S."/>
            <person name="Dopson M."/>
        </authorList>
    </citation>
    <scope>NUCLEOTIDE SEQUENCE</scope>
    <source>
        <strain evidence="1">MM415B03672</strain>
    </source>
</reference>
<gene>
    <name evidence="1" type="ORF">MM415B03672_0014</name>
</gene>